<dbReference type="Pfam" id="PF02746">
    <property type="entry name" value="MR_MLE_N"/>
    <property type="match status" value="1"/>
</dbReference>
<dbReference type="InterPro" id="IPR013341">
    <property type="entry name" value="Mandelate_racemase_N_dom"/>
</dbReference>
<reference evidence="6 7" key="1">
    <citation type="submission" date="2013-01" db="EMBL/GenBank/DDBJ databases">
        <title>The Genome Sequence of Clostridium clostridioforme 90A8.</title>
        <authorList>
            <consortium name="The Broad Institute Genome Sequencing Platform"/>
            <person name="Earl A."/>
            <person name="Ward D."/>
            <person name="Feldgarden M."/>
            <person name="Gevers D."/>
            <person name="Courvalin P."/>
            <person name="Lambert T."/>
            <person name="Walker B."/>
            <person name="Young S.K."/>
            <person name="Zeng Q."/>
            <person name="Gargeya S."/>
            <person name="Fitzgerald M."/>
            <person name="Haas B."/>
            <person name="Abouelleil A."/>
            <person name="Alvarado L."/>
            <person name="Arachchi H.M."/>
            <person name="Berlin A.M."/>
            <person name="Chapman S.B."/>
            <person name="Dewar J."/>
            <person name="Goldberg J."/>
            <person name="Griggs A."/>
            <person name="Gujja S."/>
            <person name="Hansen M."/>
            <person name="Howarth C."/>
            <person name="Imamovic A."/>
            <person name="Larimer J."/>
            <person name="McCowan C."/>
            <person name="Murphy C."/>
            <person name="Neiman D."/>
            <person name="Pearson M."/>
            <person name="Priest M."/>
            <person name="Roberts A."/>
            <person name="Saif S."/>
            <person name="Shea T."/>
            <person name="Sisk P."/>
            <person name="Sykes S."/>
            <person name="Wortman J."/>
            <person name="Nusbaum C."/>
            <person name="Birren B."/>
        </authorList>
    </citation>
    <scope>NUCLEOTIDE SEQUENCE [LARGE SCALE GENOMIC DNA]</scope>
    <source>
        <strain evidence="6 7">90A8</strain>
    </source>
</reference>
<proteinExistence type="inferred from homology"/>
<accession>A0A0E2HL57</accession>
<evidence type="ECO:0000259" key="5">
    <source>
        <dbReference type="SMART" id="SM00922"/>
    </source>
</evidence>
<dbReference type="Proteomes" id="UP000013085">
    <property type="component" value="Unassembled WGS sequence"/>
</dbReference>
<dbReference type="PATRIC" id="fig|999408.3.peg.3757"/>
<evidence type="ECO:0000256" key="1">
    <source>
        <dbReference type="ARBA" id="ARBA00003553"/>
    </source>
</evidence>
<dbReference type="InterPro" id="IPR034593">
    <property type="entry name" value="DgoD-like"/>
</dbReference>
<name>A0A0E2HL57_9FIRM</name>
<dbReference type="AlphaFoldDB" id="A0A0E2HL57"/>
<comment type="similarity">
    <text evidence="2">Belongs to the mandelate racemase/muconate lactonizing enzyme family. GalD subfamily.</text>
</comment>
<dbReference type="PANTHER" id="PTHR48080">
    <property type="entry name" value="D-GALACTONATE DEHYDRATASE-RELATED"/>
    <property type="match status" value="1"/>
</dbReference>
<dbReference type="EMBL" id="AGYR01000039">
    <property type="protein sequence ID" value="ENZ12350.1"/>
    <property type="molecule type" value="Genomic_DNA"/>
</dbReference>
<organism evidence="6 7">
    <name type="scientific">[Clostridium] clostridioforme 90A8</name>
    <dbReference type="NCBI Taxonomy" id="999408"/>
    <lineage>
        <taxon>Bacteria</taxon>
        <taxon>Bacillati</taxon>
        <taxon>Bacillota</taxon>
        <taxon>Clostridia</taxon>
        <taxon>Lachnospirales</taxon>
        <taxon>Lachnospiraceae</taxon>
        <taxon>Enterocloster</taxon>
    </lineage>
</organism>
<dbReference type="HOGENOM" id="CLU_030273_6_1_9"/>
<dbReference type="SFLD" id="SFLDS00001">
    <property type="entry name" value="Enolase"/>
    <property type="match status" value="1"/>
</dbReference>
<gene>
    <name evidence="6" type="ORF">HMPREF1090_03473</name>
</gene>
<dbReference type="InterPro" id="IPR013342">
    <property type="entry name" value="Mandelate_racemase_C"/>
</dbReference>
<protein>
    <submittedName>
        <fullName evidence="6">Starvation sensing protein RspA</fullName>
    </submittedName>
</protein>
<dbReference type="SUPFAM" id="SSF51604">
    <property type="entry name" value="Enolase C-terminal domain-like"/>
    <property type="match status" value="1"/>
</dbReference>
<evidence type="ECO:0000256" key="3">
    <source>
        <dbReference type="ARBA" id="ARBA00022723"/>
    </source>
</evidence>
<dbReference type="InterPro" id="IPR029065">
    <property type="entry name" value="Enolase_C-like"/>
</dbReference>
<dbReference type="PROSITE" id="PS00908">
    <property type="entry name" value="MR_MLE_1"/>
    <property type="match status" value="1"/>
</dbReference>
<comment type="function">
    <text evidence="1">Has no detectable activity with D-mannonate and with a panel of 70 other acid sugars (in vitro), in spite of the conservation of the residues that are expected to be important for catalytic activity and cofactor binding. May have evolved a divergent function.</text>
</comment>
<dbReference type="Gene3D" id="3.30.390.10">
    <property type="entry name" value="Enolase-like, N-terminal domain"/>
    <property type="match status" value="1"/>
</dbReference>
<dbReference type="FunFam" id="3.20.20.120:FF:000011">
    <property type="entry name" value="D-galactonate dehydratase family member VSWAT3_13707"/>
    <property type="match status" value="1"/>
</dbReference>
<dbReference type="GO" id="GO:0000287">
    <property type="term" value="F:magnesium ion binding"/>
    <property type="evidence" value="ECO:0007669"/>
    <property type="project" value="UniProtKB-ARBA"/>
</dbReference>
<dbReference type="Pfam" id="PF13378">
    <property type="entry name" value="MR_MLE_C"/>
    <property type="match status" value="1"/>
</dbReference>
<evidence type="ECO:0000256" key="4">
    <source>
        <dbReference type="ARBA" id="ARBA00022842"/>
    </source>
</evidence>
<dbReference type="InterPro" id="IPR018110">
    <property type="entry name" value="Mandel_Rmase/mucon_lact_enz_CS"/>
</dbReference>
<evidence type="ECO:0000313" key="6">
    <source>
        <dbReference type="EMBL" id="ENZ12350.1"/>
    </source>
</evidence>
<dbReference type="GO" id="GO:0009063">
    <property type="term" value="P:amino acid catabolic process"/>
    <property type="evidence" value="ECO:0007669"/>
    <property type="project" value="InterPro"/>
</dbReference>
<dbReference type="GeneID" id="57963896"/>
<evidence type="ECO:0000313" key="7">
    <source>
        <dbReference type="Proteomes" id="UP000013085"/>
    </source>
</evidence>
<dbReference type="SUPFAM" id="SSF54826">
    <property type="entry name" value="Enolase N-terminal domain-like"/>
    <property type="match status" value="1"/>
</dbReference>
<dbReference type="InterPro" id="IPR036849">
    <property type="entry name" value="Enolase-like_C_sf"/>
</dbReference>
<sequence length="404" mass="45656">MDNITIRDIKVFVTAPRGINLVIVKAETSEPELFGYGCATFTWRHKAVVTAIEEYLCPMLKGRSVHNIEDIWQTMMGSSYWRNGPILNNAISGVDEALWDIKGKLAGMPLYSLLGGKAREGVTVYRHADGGCLEEVKECISQYIEEGYRHIRCHMGTYGGNFDGKRQQMVKPEGAPEGAYFHPKMYMDSVIRLFEQVRKDFGWELEVMHDVHERLSLADTLAFTKELEPFKLFFLEDSLAPDQVGYYKYLREQTAVPFAMGELFTNPAEWKTIIQNQWIDFIRVHLSDIGGVTPAVKLAHFCDAYGVRTAWHGPNDLSPIGMCAQMHLDLNSHNFGIQEFSGFTQEEEAIFPGCPKIRDGYAYVDDTPGIGVGFDEKEAAKYPAVDMDHSWLFARLPDGTAVRP</sequence>
<keyword evidence="4" id="KW-0460">Magnesium</keyword>
<dbReference type="PANTHER" id="PTHR48080:SF6">
    <property type="entry name" value="STARVATION-SENSING PROTEIN RSPA"/>
    <property type="match status" value="1"/>
</dbReference>
<dbReference type="RefSeq" id="WP_002586314.1">
    <property type="nucleotide sequence ID" value="NZ_KB850979.1"/>
</dbReference>
<dbReference type="SMART" id="SM00922">
    <property type="entry name" value="MR_MLE"/>
    <property type="match status" value="1"/>
</dbReference>
<dbReference type="InterPro" id="IPR029017">
    <property type="entry name" value="Enolase-like_N"/>
</dbReference>
<keyword evidence="3" id="KW-0479">Metal-binding</keyword>
<evidence type="ECO:0000256" key="2">
    <source>
        <dbReference type="ARBA" id="ARBA00010339"/>
    </source>
</evidence>
<dbReference type="Gene3D" id="3.20.20.120">
    <property type="entry name" value="Enolase-like C-terminal domain"/>
    <property type="match status" value="1"/>
</dbReference>
<comment type="caution">
    <text evidence="6">The sequence shown here is derived from an EMBL/GenBank/DDBJ whole genome shotgun (WGS) entry which is preliminary data.</text>
</comment>
<feature type="domain" description="Mandelate racemase/muconate lactonizing enzyme C-terminal" evidence="5">
    <location>
        <begin position="133"/>
        <end position="257"/>
    </location>
</feature>